<comment type="subunit">
    <text evidence="1 6">Monomer and homodimer.</text>
</comment>
<sequence length="137" mass="15082">MKIYFAASVRGGRELQPVYEEIVKILQGYGEVVNPFLGNEKISDFGETDLSKEEIHDRDLRMVADCDVLVAELTAPSLGVGYEIAKATTLGKRVVGLFKGENTYKLSAMIKGDSGVEVFSYLTVADLKVILEKVFSK</sequence>
<dbReference type="Gene3D" id="3.40.50.450">
    <property type="match status" value="1"/>
</dbReference>
<evidence type="ECO:0000256" key="2">
    <source>
        <dbReference type="ARBA" id="ARBA00022801"/>
    </source>
</evidence>
<dbReference type="HAMAP" id="MF_03036">
    <property type="entry name" value="Nuc_phosphate_hydrolase"/>
    <property type="match status" value="1"/>
</dbReference>
<comment type="catalytic activity">
    <reaction evidence="6">
        <text>a purine 2'-deoxyribonucleoside 5'-phosphate + H2O = a purine nucleobase + 2-deoxy-D-ribose 5-phosphate</text>
        <dbReference type="Rhea" id="RHEA:51132"/>
        <dbReference type="ChEBI" id="CHEBI:15377"/>
        <dbReference type="ChEBI" id="CHEBI:26386"/>
        <dbReference type="ChEBI" id="CHEBI:62877"/>
        <dbReference type="ChEBI" id="CHEBI:142198"/>
    </reaction>
</comment>
<comment type="catalytic activity">
    <reaction evidence="5">
        <text>5-hydroxymethyl-dUMP + H2O = 5-hydroxymethyluracil + 2-deoxy-D-ribose 5-phosphate</text>
        <dbReference type="Rhea" id="RHEA:77099"/>
        <dbReference type="ChEBI" id="CHEBI:15377"/>
        <dbReference type="ChEBI" id="CHEBI:16964"/>
        <dbReference type="ChEBI" id="CHEBI:62877"/>
        <dbReference type="ChEBI" id="CHEBI:90409"/>
    </reaction>
    <physiologicalReaction direction="left-to-right" evidence="5">
        <dbReference type="Rhea" id="RHEA:77100"/>
    </physiologicalReaction>
</comment>
<accession>A0A1F6PEK1</accession>
<keyword evidence="3 6" id="KW-0546">Nucleotide metabolism</keyword>
<dbReference type="GO" id="GO:0070694">
    <property type="term" value="F:5-hydroxymethyl-dUMP N-hydrolase activity"/>
    <property type="evidence" value="ECO:0007669"/>
    <property type="project" value="InterPro"/>
</dbReference>
<comment type="caution">
    <text evidence="7">The sequence shown here is derived from an EMBL/GenBank/DDBJ whole genome shotgun (WGS) entry which is preliminary data.</text>
</comment>
<dbReference type="EMBL" id="MFRE01000007">
    <property type="protein sequence ID" value="OGH94581.1"/>
    <property type="molecule type" value="Genomic_DNA"/>
</dbReference>
<dbReference type="PANTHER" id="PTHR15364:SF0">
    <property type="entry name" value="2'-DEOXYNUCLEOSIDE 5'-PHOSPHATE N-HYDROLASE 1"/>
    <property type="match status" value="1"/>
</dbReference>
<evidence type="ECO:0000313" key="8">
    <source>
        <dbReference type="Proteomes" id="UP000178254"/>
    </source>
</evidence>
<dbReference type="SUPFAM" id="SSF52309">
    <property type="entry name" value="N-(deoxy)ribosyltransferase-like"/>
    <property type="match status" value="1"/>
</dbReference>
<gene>
    <name evidence="7" type="ORF">A2538_00275</name>
</gene>
<protein>
    <recommendedName>
        <fullName evidence="6">Putative 2'-deoxynucleoside 5'-phosphate N-hydrolase 1</fullName>
        <ecNumber evidence="6">3.2.2.-</ecNumber>
    </recommendedName>
</protein>
<organism evidence="7 8">
    <name type="scientific">Candidatus Magasanikbacteria bacterium RIFOXYD2_FULL_41_14</name>
    <dbReference type="NCBI Taxonomy" id="1798709"/>
    <lineage>
        <taxon>Bacteria</taxon>
        <taxon>Candidatus Magasanikiibacteriota</taxon>
    </lineage>
</organism>
<comment type="catalytic activity">
    <reaction evidence="6">
        <text>a pyrimidine 2'-deoxyribonucleoside 5'-phosphate + H2O = a pyrimidine nucleobase + 2-deoxy-D-ribose 5-phosphate</text>
        <dbReference type="Rhea" id="RHEA:57852"/>
        <dbReference type="ChEBI" id="CHEBI:15377"/>
        <dbReference type="ChEBI" id="CHEBI:26432"/>
        <dbReference type="ChEBI" id="CHEBI:62877"/>
        <dbReference type="ChEBI" id="CHEBI:142209"/>
    </reaction>
</comment>
<dbReference type="InterPro" id="IPR007710">
    <property type="entry name" value="Nucleoside_deoxyribTrfase"/>
</dbReference>
<keyword evidence="2 6" id="KW-0378">Hydrolase</keyword>
<dbReference type="Pfam" id="PF05014">
    <property type="entry name" value="Nuc_deoxyrib_tr"/>
    <property type="match status" value="1"/>
</dbReference>
<feature type="binding site" description="in other chain" evidence="6">
    <location>
        <position position="19"/>
    </location>
    <ligand>
        <name>substrate</name>
        <note>ligand shared between homodimeric partners</note>
    </ligand>
</feature>
<evidence type="ECO:0000256" key="3">
    <source>
        <dbReference type="ARBA" id="ARBA00023080"/>
    </source>
</evidence>
<feature type="binding site" evidence="6">
    <location>
        <begin position="107"/>
        <end position="109"/>
    </location>
    <ligand>
        <name>substrate</name>
        <note>ligand shared between homodimeric partners</note>
    </ligand>
</feature>
<dbReference type="AlphaFoldDB" id="A0A1F6PEK1"/>
<dbReference type="EC" id="3.2.2.-" evidence="6"/>
<dbReference type="GO" id="GO:0009159">
    <property type="term" value="P:deoxyribonucleoside monophosphate catabolic process"/>
    <property type="evidence" value="ECO:0007669"/>
    <property type="project" value="InterPro"/>
</dbReference>
<comment type="caution">
    <text evidence="6">Lacks conserved residue(s) required for the propagation of feature annotation.</text>
</comment>
<dbReference type="InterPro" id="IPR028607">
    <property type="entry name" value="DNPH1"/>
</dbReference>
<dbReference type="STRING" id="1798709.A2538_00275"/>
<dbReference type="Proteomes" id="UP000178254">
    <property type="component" value="Unassembled WGS sequence"/>
</dbReference>
<proteinExistence type="inferred from homology"/>
<name>A0A1F6PEK1_9BACT</name>
<dbReference type="InterPro" id="IPR051239">
    <property type="entry name" value="2'-dNMP_N-hydrolase"/>
</dbReference>
<dbReference type="GO" id="GO:0009116">
    <property type="term" value="P:nucleoside metabolic process"/>
    <property type="evidence" value="ECO:0007669"/>
    <property type="project" value="UniProtKB-UniRule"/>
</dbReference>
<comment type="similarity">
    <text evidence="6">Belongs to the 2'-deoxynucleoside 5'-phosphate N-hydrolase 1 family.</text>
</comment>
<keyword evidence="4 6" id="KW-0326">Glycosidase</keyword>
<evidence type="ECO:0000256" key="4">
    <source>
        <dbReference type="ARBA" id="ARBA00023295"/>
    </source>
</evidence>
<evidence type="ECO:0000256" key="5">
    <source>
        <dbReference type="ARBA" id="ARBA00047460"/>
    </source>
</evidence>
<comment type="function">
    <text evidence="6">Catalyzes the cleavage of the N-glycosidic bond of deoxyribonucleoside 5'-monophosphates to yield deoxyribose 5-phosphate and a purine or pyrimidine base.</text>
</comment>
<feature type="binding site" description="in other chain" evidence="6">
    <location>
        <position position="83"/>
    </location>
    <ligand>
        <name>substrate</name>
        <note>ligand shared between homodimeric partners</note>
    </ligand>
</feature>
<evidence type="ECO:0000256" key="1">
    <source>
        <dbReference type="ARBA" id="ARBA00011407"/>
    </source>
</evidence>
<evidence type="ECO:0000313" key="7">
    <source>
        <dbReference type="EMBL" id="OGH94581.1"/>
    </source>
</evidence>
<dbReference type="GO" id="GO:0009117">
    <property type="term" value="P:nucleotide metabolic process"/>
    <property type="evidence" value="ECO:0007669"/>
    <property type="project" value="UniProtKB-KW"/>
</dbReference>
<reference evidence="7 8" key="1">
    <citation type="journal article" date="2016" name="Nat. Commun.">
        <title>Thousands of microbial genomes shed light on interconnected biogeochemical processes in an aquifer system.</title>
        <authorList>
            <person name="Anantharaman K."/>
            <person name="Brown C.T."/>
            <person name="Hug L.A."/>
            <person name="Sharon I."/>
            <person name="Castelle C.J."/>
            <person name="Probst A.J."/>
            <person name="Thomas B.C."/>
            <person name="Singh A."/>
            <person name="Wilkins M.J."/>
            <person name="Karaoz U."/>
            <person name="Brodie E.L."/>
            <person name="Williams K.H."/>
            <person name="Hubbard S.S."/>
            <person name="Banfield J.F."/>
        </authorList>
    </citation>
    <scope>NUCLEOTIDE SEQUENCE [LARGE SCALE GENOMIC DNA]</scope>
</reference>
<evidence type="ECO:0000256" key="6">
    <source>
        <dbReference type="HAMAP-Rule" id="MF_03036"/>
    </source>
</evidence>
<dbReference type="PANTHER" id="PTHR15364">
    <property type="entry name" value="2'-DEOXYNUCLEOSIDE 5'-PHOSPHATE N-HYDROLASE 1"/>
    <property type="match status" value="1"/>
</dbReference>